<reference evidence="3 5" key="2">
    <citation type="submission" date="2015-11" db="EMBL/GenBank/DDBJ databases">
        <authorList>
            <person name="Sahl J."/>
            <person name="Wagner D."/>
            <person name="Keim P."/>
        </authorList>
    </citation>
    <scope>NUCLEOTIDE SEQUENCE [LARGE SCALE GENOMIC DNA]</scope>
    <source>
        <strain evidence="3 5">MSMB1157</strain>
    </source>
</reference>
<sequence length="281" mass="30665">MAIIRGPRPDNNFYLLDKQISEDKRLSWAARGLLIYLLGKPDHWTVSPAALVNETKHCAKPSGRDSTYGLLRELVTVGYLRRTQNKKDGGLFDSVDYIVTESAQPLPDSPHTDLPHTAQPHTANPTQVSIEEKQGLTGSKDSDPSGDAHASPGAGRKRVGKKSASSNEPAPSAAAWDAYKDAYAKRYGIEPLRNAKVNTALKSIASQVGADRAPSVVAHYLKLGGFYAECQHDITILVRDLQKVWNDLHRATGSATYQKPVTAADFQAKDYRRGINADGTF</sequence>
<reference evidence="2 4" key="1">
    <citation type="submission" date="2015-11" db="EMBL/GenBank/DDBJ databases">
        <title>Expanding the genomic diversity of Burkholderia species for the development of highly accurate diagnostics.</title>
        <authorList>
            <person name="Sahl J."/>
            <person name="Keim P."/>
            <person name="Wagner D."/>
        </authorList>
    </citation>
    <scope>NUCLEOTIDE SEQUENCE [LARGE SCALE GENOMIC DNA]</scope>
    <source>
        <strain evidence="2 4">MSMB1585WGS</strain>
    </source>
</reference>
<organism evidence="3 5">
    <name type="scientific">Burkholderia ubonensis</name>
    <dbReference type="NCBI Taxonomy" id="101571"/>
    <lineage>
        <taxon>Bacteria</taxon>
        <taxon>Pseudomonadati</taxon>
        <taxon>Pseudomonadota</taxon>
        <taxon>Betaproteobacteria</taxon>
        <taxon>Burkholderiales</taxon>
        <taxon>Burkholderiaceae</taxon>
        <taxon>Burkholderia</taxon>
        <taxon>Burkholderia cepacia complex</taxon>
    </lineage>
</organism>
<dbReference type="EMBL" id="LPAD01000007">
    <property type="protein sequence ID" value="KVN92555.1"/>
    <property type="molecule type" value="Genomic_DNA"/>
</dbReference>
<feature type="compositionally biased region" description="Polar residues" evidence="1">
    <location>
        <begin position="119"/>
        <end position="129"/>
    </location>
</feature>
<feature type="compositionally biased region" description="Low complexity" evidence="1">
    <location>
        <begin position="163"/>
        <end position="172"/>
    </location>
</feature>
<dbReference type="Proteomes" id="UP000057910">
    <property type="component" value="Unassembled WGS sequence"/>
</dbReference>
<proteinExistence type="predicted"/>
<dbReference type="Proteomes" id="UP000070119">
    <property type="component" value="Chromosome 2"/>
</dbReference>
<comment type="caution">
    <text evidence="3">The sequence shown here is derived from an EMBL/GenBank/DDBJ whole genome shotgun (WGS) entry which is preliminary data.</text>
</comment>
<dbReference type="AlphaFoldDB" id="A0AA40UUS5"/>
<evidence type="ECO:0000313" key="3">
    <source>
        <dbReference type="EMBL" id="KWZ53308.1"/>
    </source>
</evidence>
<evidence type="ECO:0008006" key="6">
    <source>
        <dbReference type="Google" id="ProtNLM"/>
    </source>
</evidence>
<feature type="region of interest" description="Disordered" evidence="1">
    <location>
        <begin position="103"/>
        <end position="172"/>
    </location>
</feature>
<accession>A0AA40UUS5</accession>
<name>A0AA40UUS5_9BURK</name>
<evidence type="ECO:0000256" key="1">
    <source>
        <dbReference type="SAM" id="MobiDB-lite"/>
    </source>
</evidence>
<evidence type="ECO:0000313" key="4">
    <source>
        <dbReference type="Proteomes" id="UP000057910"/>
    </source>
</evidence>
<dbReference type="EMBL" id="LNJU01000005">
    <property type="protein sequence ID" value="KWZ53308.1"/>
    <property type="molecule type" value="Genomic_DNA"/>
</dbReference>
<evidence type="ECO:0000313" key="5">
    <source>
        <dbReference type="Proteomes" id="UP000070119"/>
    </source>
</evidence>
<gene>
    <name evidence="2" type="ORF">WJ68_33575</name>
    <name evidence="3" type="ORF">WK57_30435</name>
</gene>
<evidence type="ECO:0000313" key="2">
    <source>
        <dbReference type="EMBL" id="KVN92555.1"/>
    </source>
</evidence>
<dbReference type="RefSeq" id="WP_060037903.1">
    <property type="nucleotide sequence ID" value="NZ_CM003772.1"/>
</dbReference>
<protein>
    <recommendedName>
        <fullName evidence="6">Helix-turn-helix domain-containing protein</fullName>
    </recommendedName>
</protein>